<comment type="function">
    <text evidence="4">PPIases accelerate the folding of proteins. It catalyzes the cis-trans isomerization of proline imidic peptide bonds in oligopeptides.</text>
</comment>
<evidence type="ECO:0000256" key="1">
    <source>
        <dbReference type="ARBA" id="ARBA00000971"/>
    </source>
</evidence>
<proteinExistence type="inferred from homology"/>
<name>Q6BUC1_DEBHA</name>
<dbReference type="KEGG" id="dha:DEHA2C12012g"/>
<dbReference type="HOGENOM" id="CLU_012062_4_1_1"/>
<keyword evidence="5" id="KW-1133">Transmembrane helix</keyword>
<dbReference type="GO" id="GO:0003755">
    <property type="term" value="F:peptidyl-prolyl cis-trans isomerase activity"/>
    <property type="evidence" value="ECO:0007669"/>
    <property type="project" value="UniProtKB-UniRule"/>
</dbReference>
<dbReference type="SUPFAM" id="SSF50891">
    <property type="entry name" value="Cyclophilin-like"/>
    <property type="match status" value="1"/>
</dbReference>
<evidence type="ECO:0000256" key="4">
    <source>
        <dbReference type="RuleBase" id="RU363019"/>
    </source>
</evidence>
<gene>
    <name evidence="7" type="ordered locus">DEHA2C12012g</name>
</gene>
<dbReference type="Proteomes" id="UP000000599">
    <property type="component" value="Chromosome C"/>
</dbReference>
<dbReference type="VEuPathDB" id="FungiDB:DEHA2C12012g"/>
<feature type="transmembrane region" description="Helical" evidence="5">
    <location>
        <begin position="249"/>
        <end position="266"/>
    </location>
</feature>
<reference evidence="7 8" key="1">
    <citation type="journal article" date="2004" name="Nature">
        <title>Genome evolution in yeasts.</title>
        <authorList>
            <consortium name="Genolevures"/>
            <person name="Dujon B."/>
            <person name="Sherman D."/>
            <person name="Fischer G."/>
            <person name="Durrens P."/>
            <person name="Casaregola S."/>
            <person name="Lafontaine I."/>
            <person name="de Montigny J."/>
            <person name="Marck C."/>
            <person name="Neuveglise C."/>
            <person name="Talla E."/>
            <person name="Goffard N."/>
            <person name="Frangeul L."/>
            <person name="Aigle M."/>
            <person name="Anthouard V."/>
            <person name="Babour A."/>
            <person name="Barbe V."/>
            <person name="Barnay S."/>
            <person name="Blanchin S."/>
            <person name="Beckerich J.M."/>
            <person name="Beyne E."/>
            <person name="Bleykasten C."/>
            <person name="Boisrame A."/>
            <person name="Boyer J."/>
            <person name="Cattolico L."/>
            <person name="Confanioleri F."/>
            <person name="de Daruvar A."/>
            <person name="Despons L."/>
            <person name="Fabre E."/>
            <person name="Fairhead C."/>
            <person name="Ferry-Dumazet H."/>
            <person name="Groppi A."/>
            <person name="Hantraye F."/>
            <person name="Hennequin C."/>
            <person name="Jauniaux N."/>
            <person name="Joyet P."/>
            <person name="Kachouri R."/>
            <person name="Kerrest A."/>
            <person name="Koszul R."/>
            <person name="Lemaire M."/>
            <person name="Lesur I."/>
            <person name="Ma L."/>
            <person name="Muller H."/>
            <person name="Nicaud J.M."/>
            <person name="Nikolski M."/>
            <person name="Oztas S."/>
            <person name="Ozier-Kalogeropoulos O."/>
            <person name="Pellenz S."/>
            <person name="Potier S."/>
            <person name="Richard G.F."/>
            <person name="Straub M.L."/>
            <person name="Suleau A."/>
            <person name="Swennene D."/>
            <person name="Tekaia F."/>
            <person name="Wesolowski-Louvel M."/>
            <person name="Westhof E."/>
            <person name="Wirth B."/>
            <person name="Zeniou-Meyer M."/>
            <person name="Zivanovic I."/>
            <person name="Bolotin-Fukuhara M."/>
            <person name="Thierry A."/>
            <person name="Bouchier C."/>
            <person name="Caudron B."/>
            <person name="Scarpelli C."/>
            <person name="Gaillardin C."/>
            <person name="Weissenbach J."/>
            <person name="Wincker P."/>
            <person name="Souciet J.L."/>
        </authorList>
    </citation>
    <scope>NUCLEOTIDE SEQUENCE [LARGE SCALE GENOMIC DNA]</scope>
    <source>
        <strain evidence="8">ATCC 36239 / CBS 767 / BCRC 21394 / JCM 1990 / NBRC 0083 / IGC 2968</strain>
    </source>
</reference>
<keyword evidence="5" id="KW-0472">Membrane</keyword>
<dbReference type="EMBL" id="CR382135">
    <property type="protein sequence ID" value="CAG86274.2"/>
    <property type="molecule type" value="Genomic_DNA"/>
</dbReference>
<protein>
    <recommendedName>
        <fullName evidence="4">Peptidyl-prolyl cis-trans isomerase</fullName>
        <shortName evidence="4">PPIase</shortName>
        <ecNumber evidence="4">5.2.1.8</ecNumber>
    </recommendedName>
</protein>
<dbReference type="OMA" id="VERIYIS"/>
<feature type="chain" id="PRO_5004271217" description="Peptidyl-prolyl cis-trans isomerase" evidence="4">
    <location>
        <begin position="17"/>
        <end position="285"/>
    </location>
</feature>
<organism evidence="7 8">
    <name type="scientific">Debaryomyces hansenii (strain ATCC 36239 / CBS 767 / BCRC 21394 / JCM 1990 / NBRC 0083 / IGC 2968)</name>
    <name type="common">Yeast</name>
    <name type="synonym">Torulaspora hansenii</name>
    <dbReference type="NCBI Taxonomy" id="284592"/>
    <lineage>
        <taxon>Eukaryota</taxon>
        <taxon>Fungi</taxon>
        <taxon>Dikarya</taxon>
        <taxon>Ascomycota</taxon>
        <taxon>Saccharomycotina</taxon>
        <taxon>Pichiomycetes</taxon>
        <taxon>Debaryomycetaceae</taxon>
        <taxon>Debaryomyces</taxon>
    </lineage>
</organism>
<evidence type="ECO:0000259" key="6">
    <source>
        <dbReference type="PROSITE" id="PS50072"/>
    </source>
</evidence>
<dbReference type="Gene3D" id="2.40.100.10">
    <property type="entry name" value="Cyclophilin-like"/>
    <property type="match status" value="1"/>
</dbReference>
<dbReference type="GeneID" id="2900817"/>
<keyword evidence="8" id="KW-1185">Reference proteome</keyword>
<comment type="similarity">
    <text evidence="4">Belongs to the cyclophilin-type PPIase family.</text>
</comment>
<evidence type="ECO:0000256" key="3">
    <source>
        <dbReference type="ARBA" id="ARBA00023235"/>
    </source>
</evidence>
<dbReference type="PRINTS" id="PR00153">
    <property type="entry name" value="CSAPPISMRASE"/>
</dbReference>
<feature type="domain" description="PPIase cyclophilin-type" evidence="6">
    <location>
        <begin position="67"/>
        <end position="218"/>
    </location>
</feature>
<feature type="signal peptide" evidence="4">
    <location>
        <begin position="1"/>
        <end position="16"/>
    </location>
</feature>
<dbReference type="PANTHER" id="PTHR45625">
    <property type="entry name" value="PEPTIDYL-PROLYL CIS-TRANS ISOMERASE-RELATED"/>
    <property type="match status" value="1"/>
</dbReference>
<keyword evidence="5" id="KW-0812">Transmembrane</keyword>
<dbReference type="PROSITE" id="PS50072">
    <property type="entry name" value="CSA_PPIASE_2"/>
    <property type="match status" value="1"/>
</dbReference>
<evidence type="ECO:0000256" key="2">
    <source>
        <dbReference type="ARBA" id="ARBA00023110"/>
    </source>
</evidence>
<evidence type="ECO:0000256" key="5">
    <source>
        <dbReference type="SAM" id="Phobius"/>
    </source>
</evidence>
<dbReference type="InterPro" id="IPR029000">
    <property type="entry name" value="Cyclophilin-like_dom_sf"/>
</dbReference>
<comment type="catalytic activity">
    <reaction evidence="1 4">
        <text>[protein]-peptidylproline (omega=180) = [protein]-peptidylproline (omega=0)</text>
        <dbReference type="Rhea" id="RHEA:16237"/>
        <dbReference type="Rhea" id="RHEA-COMP:10747"/>
        <dbReference type="Rhea" id="RHEA-COMP:10748"/>
        <dbReference type="ChEBI" id="CHEBI:83833"/>
        <dbReference type="ChEBI" id="CHEBI:83834"/>
        <dbReference type="EC" id="5.2.1.8"/>
    </reaction>
</comment>
<dbReference type="PANTHER" id="PTHR45625:SF4">
    <property type="entry name" value="PEPTIDYLPROLYL ISOMERASE DOMAIN AND WD REPEAT-CONTAINING PROTEIN 1"/>
    <property type="match status" value="1"/>
</dbReference>
<evidence type="ECO:0000313" key="8">
    <source>
        <dbReference type="Proteomes" id="UP000000599"/>
    </source>
</evidence>
<evidence type="ECO:0000313" key="7">
    <source>
        <dbReference type="EMBL" id="CAG86274.2"/>
    </source>
</evidence>
<dbReference type="InterPro" id="IPR002130">
    <property type="entry name" value="Cyclophilin-type_PPIase_dom"/>
</dbReference>
<keyword evidence="4" id="KW-0732">Signal</keyword>
<keyword evidence="3 4" id="KW-0413">Isomerase</keyword>
<dbReference type="STRING" id="284592.Q6BUC1"/>
<dbReference type="OrthoDB" id="271386at2759"/>
<dbReference type="AlphaFoldDB" id="Q6BUC1"/>
<sequence>MKGLLGILFLCISVVSLVIDKHALMDKLTVQEINFLYRDPLITHKVHIEITKLAKRKNKDGVKPVVIGEIHAGLFGYTVPFTVNNFIQLANKTNGYGYDDKTLFHRVIKDFMIQTGDYQFGEGYGGHSVYNNKGRFRDENFKLKHNKQGRMSMANGGPNTNGGQFFITTKDECSWLDGKHVVFGQIINGFDTLDLLNSARTDKNDRPKEEYVMSKITIETLDEDYLSTVDLSRVNDIGYDIMVGETSSSYTYISLFLLCAALGMLYRRWHYRRQAFSDMKDPDFY</sequence>
<keyword evidence="2 4" id="KW-0697">Rotamase</keyword>
<accession>Q6BUC1</accession>
<dbReference type="eggNOG" id="KOG0880">
    <property type="taxonomic scope" value="Eukaryota"/>
</dbReference>
<dbReference type="EC" id="5.2.1.8" evidence="4"/>
<dbReference type="Pfam" id="PF00160">
    <property type="entry name" value="Pro_isomerase"/>
    <property type="match status" value="1"/>
</dbReference>
<dbReference type="RefSeq" id="XP_458198.2">
    <property type="nucleotide sequence ID" value="XM_458198.1"/>
</dbReference>
<dbReference type="InParanoid" id="Q6BUC1"/>
<dbReference type="InterPro" id="IPR044666">
    <property type="entry name" value="Cyclophilin_A-like"/>
</dbReference>